<comment type="subcellular location">
    <subcellularLocation>
        <location evidence="1">Nucleus</location>
    </subcellularLocation>
</comment>
<evidence type="ECO:0000256" key="9">
    <source>
        <dbReference type="ARBA" id="ARBA00023242"/>
    </source>
</evidence>
<feature type="domain" description="C2H2-type" evidence="14">
    <location>
        <begin position="299"/>
        <end position="327"/>
    </location>
</feature>
<dbReference type="InterPro" id="IPR050527">
    <property type="entry name" value="Snail/Krueppel_Znf"/>
</dbReference>
<dbReference type="Gene3D" id="3.30.160.60">
    <property type="entry name" value="Classic Zinc Finger"/>
    <property type="match status" value="5"/>
</dbReference>
<dbReference type="PANTHER" id="PTHR24388">
    <property type="entry name" value="ZINC FINGER PROTEIN"/>
    <property type="match status" value="1"/>
</dbReference>
<dbReference type="InterPro" id="IPR056438">
    <property type="entry name" value="Znf-C2H2_CTCF"/>
</dbReference>
<evidence type="ECO:0000256" key="10">
    <source>
        <dbReference type="ARBA" id="ARBA00037948"/>
    </source>
</evidence>
<evidence type="ECO:0000256" key="2">
    <source>
        <dbReference type="ARBA" id="ARBA00022723"/>
    </source>
</evidence>
<dbReference type="AlphaFoldDB" id="A0A482WTT1"/>
<dbReference type="SMART" id="SM00355">
    <property type="entry name" value="ZnF_C2H2"/>
    <property type="match status" value="7"/>
</dbReference>
<dbReference type="FunFam" id="3.30.160.60:FF:002319">
    <property type="entry name" value="Uncharacterized protein"/>
    <property type="match status" value="1"/>
</dbReference>
<name>A0A482WTT1_LAOST</name>
<reference evidence="15 16" key="1">
    <citation type="journal article" date="2017" name="Gigascience">
        <title>Genome sequence of the small brown planthopper, Laodelphax striatellus.</title>
        <authorList>
            <person name="Zhu J."/>
            <person name="Jiang F."/>
            <person name="Wang X."/>
            <person name="Yang P."/>
            <person name="Bao Y."/>
            <person name="Zhao W."/>
            <person name="Wang W."/>
            <person name="Lu H."/>
            <person name="Wang Q."/>
            <person name="Cui N."/>
            <person name="Li J."/>
            <person name="Chen X."/>
            <person name="Luo L."/>
            <person name="Yu J."/>
            <person name="Kang L."/>
            <person name="Cui F."/>
        </authorList>
    </citation>
    <scope>NUCLEOTIDE SEQUENCE [LARGE SCALE GENOMIC DNA]</scope>
    <source>
        <strain evidence="15">Lst14</strain>
    </source>
</reference>
<dbReference type="InterPro" id="IPR013087">
    <property type="entry name" value="Znf_C2H2_type"/>
</dbReference>
<dbReference type="Pfam" id="PF23611">
    <property type="entry name" value="zf-C2H2_16"/>
    <property type="match status" value="1"/>
</dbReference>
<evidence type="ECO:0000256" key="8">
    <source>
        <dbReference type="ARBA" id="ARBA00023163"/>
    </source>
</evidence>
<dbReference type="InParanoid" id="A0A482WTT1"/>
<evidence type="ECO:0000256" key="4">
    <source>
        <dbReference type="ARBA" id="ARBA00022771"/>
    </source>
</evidence>
<feature type="compositionally biased region" description="Acidic residues" evidence="12">
    <location>
        <begin position="69"/>
        <end position="87"/>
    </location>
</feature>
<keyword evidence="9" id="KW-0539">Nucleus</keyword>
<keyword evidence="4 11" id="KW-0863">Zinc-finger</keyword>
<protein>
    <recommendedName>
        <fullName evidence="14">C2H2-type domain-containing protein</fullName>
    </recommendedName>
</protein>
<dbReference type="Proteomes" id="UP000291343">
    <property type="component" value="Unassembled WGS sequence"/>
</dbReference>
<dbReference type="PROSITE" id="PS00028">
    <property type="entry name" value="ZINC_FINGER_C2H2_1"/>
    <property type="match status" value="4"/>
</dbReference>
<dbReference type="STRING" id="195883.A0A482WTT1"/>
<evidence type="ECO:0000256" key="6">
    <source>
        <dbReference type="ARBA" id="ARBA00023015"/>
    </source>
</evidence>
<dbReference type="GO" id="GO:0000981">
    <property type="term" value="F:DNA-binding transcription factor activity, RNA polymerase II-specific"/>
    <property type="evidence" value="ECO:0007669"/>
    <property type="project" value="TreeGrafter"/>
</dbReference>
<feature type="domain" description="C2H2-type" evidence="14">
    <location>
        <begin position="185"/>
        <end position="212"/>
    </location>
</feature>
<evidence type="ECO:0000256" key="12">
    <source>
        <dbReference type="SAM" id="MobiDB-lite"/>
    </source>
</evidence>
<evidence type="ECO:0000256" key="11">
    <source>
        <dbReference type="PROSITE-ProRule" id="PRU00042"/>
    </source>
</evidence>
<comment type="similarity">
    <text evidence="10">Belongs to the snail C2H2-type zinc-finger protein family.</text>
</comment>
<evidence type="ECO:0000256" key="7">
    <source>
        <dbReference type="ARBA" id="ARBA00023125"/>
    </source>
</evidence>
<keyword evidence="2" id="KW-0479">Metal-binding</keyword>
<dbReference type="GO" id="GO:0008270">
    <property type="term" value="F:zinc ion binding"/>
    <property type="evidence" value="ECO:0007669"/>
    <property type="project" value="UniProtKB-KW"/>
</dbReference>
<keyword evidence="8" id="KW-0804">Transcription</keyword>
<keyword evidence="5" id="KW-0862">Zinc</keyword>
<feature type="chain" id="PRO_5019829394" description="C2H2-type domain-containing protein" evidence="13">
    <location>
        <begin position="20"/>
        <end position="364"/>
    </location>
</feature>
<feature type="domain" description="C2H2-type" evidence="14">
    <location>
        <begin position="213"/>
        <end position="240"/>
    </location>
</feature>
<dbReference type="Pfam" id="PF00096">
    <property type="entry name" value="zf-C2H2"/>
    <property type="match status" value="3"/>
</dbReference>
<feature type="region of interest" description="Disordered" evidence="12">
    <location>
        <begin position="123"/>
        <end position="142"/>
    </location>
</feature>
<dbReference type="FunFam" id="3.30.160.60:FF:000395">
    <property type="entry name" value="zinc finger protein 513"/>
    <property type="match status" value="1"/>
</dbReference>
<keyword evidence="3" id="KW-0677">Repeat</keyword>
<proteinExistence type="inferred from homology"/>
<dbReference type="OrthoDB" id="6814312at2759"/>
<evidence type="ECO:0000256" key="1">
    <source>
        <dbReference type="ARBA" id="ARBA00004123"/>
    </source>
</evidence>
<feature type="domain" description="C2H2-type" evidence="14">
    <location>
        <begin position="157"/>
        <end position="184"/>
    </location>
</feature>
<dbReference type="EMBL" id="QKKF02026062">
    <property type="protein sequence ID" value="RZF36682.1"/>
    <property type="molecule type" value="Genomic_DNA"/>
</dbReference>
<evidence type="ECO:0000256" key="3">
    <source>
        <dbReference type="ARBA" id="ARBA00022737"/>
    </source>
</evidence>
<feature type="compositionally biased region" description="Basic and acidic residues" evidence="12">
    <location>
        <begin position="47"/>
        <end position="64"/>
    </location>
</feature>
<dbReference type="FunFam" id="3.30.160.60:FF:000446">
    <property type="entry name" value="Zinc finger protein"/>
    <property type="match status" value="1"/>
</dbReference>
<dbReference type="PANTHER" id="PTHR24388:SF54">
    <property type="entry name" value="PROTEIN ESCARGOT"/>
    <property type="match status" value="1"/>
</dbReference>
<dbReference type="PROSITE" id="PS50157">
    <property type="entry name" value="ZINC_FINGER_C2H2_2"/>
    <property type="match status" value="5"/>
</dbReference>
<keyword evidence="16" id="KW-1185">Reference proteome</keyword>
<feature type="region of interest" description="Disordered" evidence="12">
    <location>
        <begin position="16"/>
        <end position="89"/>
    </location>
</feature>
<comment type="caution">
    <text evidence="15">The sequence shown here is derived from an EMBL/GenBank/DDBJ whole genome shotgun (WGS) entry which is preliminary data.</text>
</comment>
<dbReference type="FunFam" id="3.30.160.60:FF:000264">
    <property type="entry name" value="Zinc finger protein 236"/>
    <property type="match status" value="1"/>
</dbReference>
<dbReference type="SMR" id="A0A482WTT1"/>
<keyword evidence="13" id="KW-0732">Signal</keyword>
<evidence type="ECO:0000256" key="13">
    <source>
        <dbReference type="SAM" id="SignalP"/>
    </source>
</evidence>
<feature type="domain" description="C2H2-type" evidence="14">
    <location>
        <begin position="241"/>
        <end position="268"/>
    </location>
</feature>
<evidence type="ECO:0000256" key="5">
    <source>
        <dbReference type="ARBA" id="ARBA00022833"/>
    </source>
</evidence>
<dbReference type="GO" id="GO:0005634">
    <property type="term" value="C:nucleus"/>
    <property type="evidence" value="ECO:0007669"/>
    <property type="project" value="UniProtKB-SubCell"/>
</dbReference>
<dbReference type="GO" id="GO:0000978">
    <property type="term" value="F:RNA polymerase II cis-regulatory region sequence-specific DNA binding"/>
    <property type="evidence" value="ECO:0007669"/>
    <property type="project" value="TreeGrafter"/>
</dbReference>
<dbReference type="InterPro" id="IPR036236">
    <property type="entry name" value="Znf_C2H2_sf"/>
</dbReference>
<keyword evidence="6" id="KW-0805">Transcription regulation</keyword>
<organism evidence="15 16">
    <name type="scientific">Laodelphax striatellus</name>
    <name type="common">Small brown planthopper</name>
    <name type="synonym">Delphax striatella</name>
    <dbReference type="NCBI Taxonomy" id="195883"/>
    <lineage>
        <taxon>Eukaryota</taxon>
        <taxon>Metazoa</taxon>
        <taxon>Ecdysozoa</taxon>
        <taxon>Arthropoda</taxon>
        <taxon>Hexapoda</taxon>
        <taxon>Insecta</taxon>
        <taxon>Pterygota</taxon>
        <taxon>Neoptera</taxon>
        <taxon>Paraneoptera</taxon>
        <taxon>Hemiptera</taxon>
        <taxon>Auchenorrhyncha</taxon>
        <taxon>Fulgoroidea</taxon>
        <taxon>Delphacidae</taxon>
        <taxon>Criomorphinae</taxon>
        <taxon>Laodelphax</taxon>
    </lineage>
</organism>
<evidence type="ECO:0000313" key="15">
    <source>
        <dbReference type="EMBL" id="RZF36682.1"/>
    </source>
</evidence>
<feature type="signal peptide" evidence="13">
    <location>
        <begin position="1"/>
        <end position="19"/>
    </location>
</feature>
<keyword evidence="7" id="KW-0238">DNA-binding</keyword>
<feature type="compositionally biased region" description="Acidic residues" evidence="12">
    <location>
        <begin position="26"/>
        <end position="39"/>
    </location>
</feature>
<sequence length="364" mass="41240">MSVWLCFNLIFQMSDKSAADSCDSKEESEEEGREVEESEVILCCPQTDKEYEMSRREEEIKDGLSTEDPLLEEAEEEEGDEEEEETDGQSYFIDGQKFIIKEIDKDAIKEAFVQKILQGENKRGKAVGNGSTSNKEQESENGGFGEHFLIGDGSKPYKCNVCAFSCAQQANLTRHLKTHSGEKHFACTVCDFRSAQHANLTRHMLRHTGEKQFECPVCAGKFTQQSNLTRHMARHTGEKQFECTVCEFRSAQLSNLKRHLAKHKNQKPVQCCLCGFRCVASQYRHHLKTAHCGIEDGMYACNRCEYSCRKSTNIVAHMRTVHTGEEEQSSAFQFQCKLCAYSCTQLKSLRIHCSRVHCEGGGDS</sequence>
<evidence type="ECO:0000259" key="14">
    <source>
        <dbReference type="PROSITE" id="PS50157"/>
    </source>
</evidence>
<dbReference type="SUPFAM" id="SSF57667">
    <property type="entry name" value="beta-beta-alpha zinc fingers"/>
    <property type="match status" value="4"/>
</dbReference>
<evidence type="ECO:0000313" key="16">
    <source>
        <dbReference type="Proteomes" id="UP000291343"/>
    </source>
</evidence>
<accession>A0A482WTT1</accession>
<gene>
    <name evidence="15" type="ORF">LSTR_LSTR014214</name>
</gene>